<feature type="signal peptide" evidence="14">
    <location>
        <begin position="1"/>
        <end position="27"/>
    </location>
</feature>
<keyword evidence="5 13" id="KW-1133">Transmembrane helix</keyword>
<evidence type="ECO:0000259" key="15">
    <source>
        <dbReference type="PROSITE" id="PS50262"/>
    </source>
</evidence>
<dbReference type="InterPro" id="IPR017452">
    <property type="entry name" value="GPCR_Rhodpsn_7TM"/>
</dbReference>
<evidence type="ECO:0000256" key="14">
    <source>
        <dbReference type="SAM" id="SignalP"/>
    </source>
</evidence>
<accession>A0A1B3P5V4</accession>
<evidence type="ECO:0000256" key="8">
    <source>
        <dbReference type="ARBA" id="ARBA00023170"/>
    </source>
</evidence>
<dbReference type="PANTHER" id="PTHR24248">
    <property type="entry name" value="ADRENERGIC RECEPTOR-RELATED G-PROTEIN COUPLED RECEPTOR"/>
    <property type="match status" value="1"/>
</dbReference>
<dbReference type="Pfam" id="PF00001">
    <property type="entry name" value="7tm_1"/>
    <property type="match status" value="1"/>
</dbReference>
<evidence type="ECO:0000256" key="3">
    <source>
        <dbReference type="ARBA" id="ARBA00022475"/>
    </source>
</evidence>
<keyword evidence="3" id="KW-1003">Cell membrane</keyword>
<evidence type="ECO:0000256" key="6">
    <source>
        <dbReference type="ARBA" id="ARBA00023040"/>
    </source>
</evidence>
<comment type="subcellular location">
    <subcellularLocation>
        <location evidence="1">Cell membrane</location>
        <topology evidence="1">Multi-pass membrane protein</topology>
    </subcellularLocation>
</comment>
<feature type="transmembrane region" description="Helical" evidence="13">
    <location>
        <begin position="74"/>
        <end position="97"/>
    </location>
</feature>
<evidence type="ECO:0000313" key="16">
    <source>
        <dbReference type="EMBL" id="AOG12992.1"/>
    </source>
</evidence>
<keyword evidence="9" id="KW-0325">Glycoprotein</keyword>
<evidence type="ECO:0000256" key="5">
    <source>
        <dbReference type="ARBA" id="ARBA00022989"/>
    </source>
</evidence>
<feature type="transmembrane region" description="Helical" evidence="13">
    <location>
        <begin position="187"/>
        <end position="207"/>
    </location>
</feature>
<feature type="compositionally biased region" description="Pro residues" evidence="12">
    <location>
        <begin position="471"/>
        <end position="480"/>
    </location>
</feature>
<keyword evidence="14" id="KW-0732">Signal</keyword>
<evidence type="ECO:0000256" key="1">
    <source>
        <dbReference type="ARBA" id="ARBA00004651"/>
    </source>
</evidence>
<dbReference type="PRINTS" id="PR00237">
    <property type="entry name" value="GPCRRHODOPSN"/>
</dbReference>
<name>A0A1B3P5V4_HOMAM</name>
<dbReference type="AlphaFoldDB" id="A0A1B3P5V4"/>
<keyword evidence="6 11" id="KW-0297">G-protein coupled receptor</keyword>
<dbReference type="PANTHER" id="PTHR24248:SF174">
    <property type="entry name" value="TYRAMINE_OCTOPAMINE RECEPTOR"/>
    <property type="match status" value="1"/>
</dbReference>
<organism evidence="16">
    <name type="scientific">Homarus americanus</name>
    <name type="common">American lobster</name>
    <dbReference type="NCBI Taxonomy" id="6706"/>
    <lineage>
        <taxon>Eukaryota</taxon>
        <taxon>Metazoa</taxon>
        <taxon>Ecdysozoa</taxon>
        <taxon>Arthropoda</taxon>
        <taxon>Crustacea</taxon>
        <taxon>Multicrustacea</taxon>
        <taxon>Malacostraca</taxon>
        <taxon>Eumalacostraca</taxon>
        <taxon>Eucarida</taxon>
        <taxon>Decapoda</taxon>
        <taxon>Pleocyemata</taxon>
        <taxon>Astacidea</taxon>
        <taxon>Nephropoidea</taxon>
        <taxon>Nephropidae</taxon>
        <taxon>Homarus</taxon>
    </lineage>
</organism>
<feature type="transmembrane region" description="Helical" evidence="13">
    <location>
        <begin position="104"/>
        <end position="124"/>
    </location>
</feature>
<proteinExistence type="evidence at transcript level"/>
<dbReference type="GO" id="GO:0004930">
    <property type="term" value="F:G protein-coupled receptor activity"/>
    <property type="evidence" value="ECO:0007669"/>
    <property type="project" value="UniProtKB-KW"/>
</dbReference>
<keyword evidence="10 11" id="KW-0807">Transducer</keyword>
<evidence type="ECO:0000256" key="2">
    <source>
        <dbReference type="ARBA" id="ARBA00010663"/>
    </source>
</evidence>
<evidence type="ECO:0000256" key="12">
    <source>
        <dbReference type="SAM" id="MobiDB-lite"/>
    </source>
</evidence>
<sequence>MAWPSPGNGGVAGVMATSSLLLNTAVSTTITPANMTFLDTPMLDKNSSFLDTWENCTQPLGHVDWTDIGMLTSLTVLMVINVLVVAGNCLVILAVFLSSKLRTVTNLFIVSLAVADLLLGMAVLPFSVTVEVFDTWLFGKLWCSVWLAVDVWMSTASILNLCVISLDRYVAVTRPVSYPSLMTSSRAKLLIASVWITSFVICFPPLVGWNDRHKNLVSASSPTSDGGTGEGGGSLDDEVSCHLSCELTNDVGYVVYSALGSFFIPMLVMLFFYWKIYCAAAETTRAINQGFRTTRNKKIFGSRFQEERLTLRIHRGRNSVQEHNSHHHHNSAERRHNGQSNNHHHHRKNSPKGKVSSIKMKNLRPQLIMKSSISLPPDMKYDGNNFALSERCDLCNAQCSRDHSNVELLSVSRNDNSSKTDSCYTVDTNFSEIDSTSQRLQPGGGGVGSGGGSGGGGVGSGGSDGLTPSSECPPPTPSSL</sequence>
<feature type="transmembrane region" description="Helical" evidence="13">
    <location>
        <begin position="144"/>
        <end position="166"/>
    </location>
</feature>
<evidence type="ECO:0000256" key="13">
    <source>
        <dbReference type="SAM" id="Phobius"/>
    </source>
</evidence>
<keyword evidence="4 11" id="KW-0812">Transmembrane</keyword>
<keyword evidence="7 13" id="KW-0472">Membrane</keyword>
<feature type="transmembrane region" description="Helical" evidence="13">
    <location>
        <begin position="253"/>
        <end position="274"/>
    </location>
</feature>
<feature type="chain" id="PRO_5008552453" evidence="14">
    <location>
        <begin position="28"/>
        <end position="480"/>
    </location>
</feature>
<feature type="compositionally biased region" description="Gly residues" evidence="12">
    <location>
        <begin position="442"/>
        <end position="464"/>
    </location>
</feature>
<dbReference type="SUPFAM" id="SSF81321">
    <property type="entry name" value="Family A G protein-coupled receptor-like"/>
    <property type="match status" value="1"/>
</dbReference>
<reference evidence="16" key="1">
    <citation type="submission" date="2016-02" db="EMBL/GenBank/DDBJ databases">
        <title>Deep Sequencing of Transcriptomes from the Nervous System of Two Decapod Crustaceans to Characterize Genes Important for Neural Circuit Function and Modulation.</title>
        <authorList>
            <person name="Schulz D.J."/>
            <person name="Marder E."/>
            <person name="Northcutt A.J."/>
        </authorList>
    </citation>
    <scope>NUCLEOTIDE SEQUENCE</scope>
</reference>
<evidence type="ECO:0000256" key="11">
    <source>
        <dbReference type="RuleBase" id="RU000688"/>
    </source>
</evidence>
<evidence type="ECO:0000256" key="10">
    <source>
        <dbReference type="ARBA" id="ARBA00023224"/>
    </source>
</evidence>
<dbReference type="InterPro" id="IPR000276">
    <property type="entry name" value="GPCR_Rhodpsn"/>
</dbReference>
<feature type="domain" description="G-protein coupled receptors family 1 profile" evidence="15">
    <location>
        <begin position="87"/>
        <end position="300"/>
    </location>
</feature>
<feature type="region of interest" description="Disordered" evidence="12">
    <location>
        <begin position="319"/>
        <end position="358"/>
    </location>
</feature>
<keyword evidence="8 11" id="KW-0675">Receptor</keyword>
<dbReference type="OrthoDB" id="6358729at2759"/>
<dbReference type="PROSITE" id="PS50262">
    <property type="entry name" value="G_PROTEIN_RECEP_F1_2"/>
    <property type="match status" value="1"/>
</dbReference>
<evidence type="ECO:0000256" key="4">
    <source>
        <dbReference type="ARBA" id="ARBA00022692"/>
    </source>
</evidence>
<feature type="compositionally biased region" description="Basic residues" evidence="12">
    <location>
        <begin position="342"/>
        <end position="351"/>
    </location>
</feature>
<evidence type="ECO:0000256" key="7">
    <source>
        <dbReference type="ARBA" id="ARBA00023136"/>
    </source>
</evidence>
<dbReference type="EMBL" id="KU712062">
    <property type="protein sequence ID" value="AOG12992.1"/>
    <property type="molecule type" value="mRNA"/>
</dbReference>
<dbReference type="CDD" id="cd15063">
    <property type="entry name" value="7tmA_Octopamine_R"/>
    <property type="match status" value="1"/>
</dbReference>
<dbReference type="PROSITE" id="PS00237">
    <property type="entry name" value="G_PROTEIN_RECEP_F1_1"/>
    <property type="match status" value="1"/>
</dbReference>
<comment type="similarity">
    <text evidence="2 11">Belongs to the G-protein coupled receptor 1 family.</text>
</comment>
<feature type="non-terminal residue" evidence="16">
    <location>
        <position position="480"/>
    </location>
</feature>
<protein>
    <submittedName>
        <fullName evidence="16">Octopamine receptor alpha-R</fullName>
    </submittedName>
</protein>
<feature type="region of interest" description="Disordered" evidence="12">
    <location>
        <begin position="435"/>
        <end position="480"/>
    </location>
</feature>
<dbReference type="GO" id="GO:0005886">
    <property type="term" value="C:plasma membrane"/>
    <property type="evidence" value="ECO:0007669"/>
    <property type="project" value="UniProtKB-SubCell"/>
</dbReference>
<dbReference type="Gene3D" id="1.20.1070.10">
    <property type="entry name" value="Rhodopsin 7-helix transmembrane proteins"/>
    <property type="match status" value="1"/>
</dbReference>
<evidence type="ECO:0000256" key="9">
    <source>
        <dbReference type="ARBA" id="ARBA00023180"/>
    </source>
</evidence>